<dbReference type="Pfam" id="PF00501">
    <property type="entry name" value="AMP-binding"/>
    <property type="match status" value="1"/>
</dbReference>
<dbReference type="InterPro" id="IPR042099">
    <property type="entry name" value="ANL_N_sf"/>
</dbReference>
<dbReference type="Pfam" id="PF13193">
    <property type="entry name" value="AMP-binding_C"/>
    <property type="match status" value="1"/>
</dbReference>
<dbReference type="GO" id="GO:0043041">
    <property type="term" value="P:amino acid activation for nonribosomal peptide biosynthetic process"/>
    <property type="evidence" value="ECO:0007669"/>
    <property type="project" value="TreeGrafter"/>
</dbReference>
<dbReference type="Proteomes" id="UP000023464">
    <property type="component" value="Unassembled WGS sequence"/>
</dbReference>
<accession>A0A022PMT9</accession>
<dbReference type="Gene3D" id="1.10.1200.10">
    <property type="entry name" value="ACP-like"/>
    <property type="match status" value="1"/>
</dbReference>
<dbReference type="PANTHER" id="PTHR45527">
    <property type="entry name" value="NONRIBOSOMAL PEPTIDE SYNTHETASE"/>
    <property type="match status" value="1"/>
</dbReference>
<dbReference type="InterPro" id="IPR045851">
    <property type="entry name" value="AMP-bd_C_sf"/>
</dbReference>
<dbReference type="EMBL" id="JFGV01000012">
    <property type="protein sequence ID" value="EYU16293.1"/>
    <property type="molecule type" value="Genomic_DNA"/>
</dbReference>
<dbReference type="PROSITE" id="PS50075">
    <property type="entry name" value="CARRIER"/>
    <property type="match status" value="1"/>
</dbReference>
<gene>
    <name evidence="4" type="ORF">BA1DRAFT_01117</name>
</gene>
<keyword evidence="5" id="KW-1185">Reference proteome</keyword>
<dbReference type="SMART" id="SM00823">
    <property type="entry name" value="PKS_PP"/>
    <property type="match status" value="1"/>
</dbReference>
<dbReference type="Pfam" id="PF00550">
    <property type="entry name" value="PP-binding"/>
    <property type="match status" value="1"/>
</dbReference>
<evidence type="ECO:0000256" key="1">
    <source>
        <dbReference type="ARBA" id="ARBA00022450"/>
    </source>
</evidence>
<dbReference type="PATRIC" id="fig|1393736.3.peg.1139"/>
<dbReference type="AlphaFoldDB" id="A0A022PMT9"/>
<keyword evidence="1" id="KW-0596">Phosphopantetheine</keyword>
<organism evidence="4 5">
    <name type="scientific">Photorhabdus aegyptia</name>
    <dbReference type="NCBI Taxonomy" id="2805098"/>
    <lineage>
        <taxon>Bacteria</taxon>
        <taxon>Pseudomonadati</taxon>
        <taxon>Pseudomonadota</taxon>
        <taxon>Gammaproteobacteria</taxon>
        <taxon>Enterobacterales</taxon>
        <taxon>Morganellaceae</taxon>
        <taxon>Photorhabdus</taxon>
    </lineage>
</organism>
<dbReference type="InterPro" id="IPR009081">
    <property type="entry name" value="PP-bd_ACP"/>
</dbReference>
<evidence type="ECO:0000256" key="2">
    <source>
        <dbReference type="ARBA" id="ARBA00022553"/>
    </source>
</evidence>
<dbReference type="Gene3D" id="3.40.50.12780">
    <property type="entry name" value="N-terminal domain of ligase-like"/>
    <property type="match status" value="1"/>
</dbReference>
<dbReference type="RefSeq" id="WP_036776857.1">
    <property type="nucleotide sequence ID" value="NZ_CAWLTM010000103.1"/>
</dbReference>
<evidence type="ECO:0000313" key="4">
    <source>
        <dbReference type="EMBL" id="EYU16293.1"/>
    </source>
</evidence>
<dbReference type="InterPro" id="IPR010071">
    <property type="entry name" value="AA_adenyl_dom"/>
</dbReference>
<dbReference type="GO" id="GO:0031177">
    <property type="term" value="F:phosphopantetheine binding"/>
    <property type="evidence" value="ECO:0007669"/>
    <property type="project" value="InterPro"/>
</dbReference>
<dbReference type="InterPro" id="IPR020806">
    <property type="entry name" value="PKS_PP-bd"/>
</dbReference>
<reference evidence="4 5" key="1">
    <citation type="submission" date="2014-03" db="EMBL/GenBank/DDBJ databases">
        <title>Draft Genome of Photorhabdus luminescens BA1, an Egyptian Isolate.</title>
        <authorList>
            <person name="Ghazal S."/>
            <person name="Hurst S.G.IV."/>
            <person name="Morris K."/>
            <person name="Thomas K."/>
            <person name="Tisa L.S."/>
        </authorList>
    </citation>
    <scope>NUCLEOTIDE SEQUENCE [LARGE SCALE GENOMIC DNA]</scope>
    <source>
        <strain evidence="4 5">BA1</strain>
    </source>
</reference>
<dbReference type="GO" id="GO:0005737">
    <property type="term" value="C:cytoplasm"/>
    <property type="evidence" value="ECO:0007669"/>
    <property type="project" value="TreeGrafter"/>
</dbReference>
<dbReference type="InterPro" id="IPR000873">
    <property type="entry name" value="AMP-dep_synth/lig_dom"/>
</dbReference>
<dbReference type="SUPFAM" id="SSF47336">
    <property type="entry name" value="ACP-like"/>
    <property type="match status" value="1"/>
</dbReference>
<feature type="domain" description="Carrier" evidence="3">
    <location>
        <begin position="509"/>
        <end position="583"/>
    </location>
</feature>
<proteinExistence type="predicted"/>
<evidence type="ECO:0000259" key="3">
    <source>
        <dbReference type="PROSITE" id="PS50075"/>
    </source>
</evidence>
<dbReference type="CDD" id="cd05930">
    <property type="entry name" value="A_NRPS"/>
    <property type="match status" value="1"/>
</dbReference>
<sequence length="594" mass="65144">MQTWNTLTESRTCADLFANSVATSDSLYAVRHDNIALTYKELAGKAGAIAQLLISQGVVNGDVVAIFMERSATSLVAALAIWAVGAAYIQLEVSEPDSRINELIERSGGVKVLTDDLNCRRIEHHSYINLDRQILELQEYIPVSGRKAGDLAYLVSTSGSTGIPKLVAIEHSSIMNYVSAFVERVSPIPSSLASTTTFASDLGNTSIFVALLTGRTLELINREMMLDSIALAKHISKFSIEMLKCTPSQLEMLSREGNLSELLPEKVLIIGGEELTSALAKTLFAANPNLRIFNHYGPSETTIGVLMHQLNGTRLGNDSIPIGKPLNGVEIAVLDDARRPVSPGEVGQLYIGGRALARGYHGDQDLTETHFVDIFGRRFYASGDLVKQNEQGNYLFIGRVDRQLKIRGYRIQPKEIENALLAEPGIKQVVVTSVKSEFHQIDELVAYVVGTARENELLSNLATRLPASHIPSRIYNIDEILVNANGKLDIARLQASVNTVESISSDVTVPCNDIEKLILDIWREVLKRDDIDMQAKFLESGGDSFKSLVVFGRLRRHFPNLTVAQLFKYPSIESLAKVLGGESTAPNKTKVVQL</sequence>
<name>A0A022PMT9_9GAMM</name>
<dbReference type="GO" id="GO:0044550">
    <property type="term" value="P:secondary metabolite biosynthetic process"/>
    <property type="evidence" value="ECO:0007669"/>
    <property type="project" value="TreeGrafter"/>
</dbReference>
<dbReference type="Gene3D" id="3.30.300.30">
    <property type="match status" value="1"/>
</dbReference>
<dbReference type="NCBIfam" id="TIGR01733">
    <property type="entry name" value="AA-adenyl-dom"/>
    <property type="match status" value="1"/>
</dbReference>
<dbReference type="PANTHER" id="PTHR45527:SF1">
    <property type="entry name" value="FATTY ACID SYNTHASE"/>
    <property type="match status" value="1"/>
</dbReference>
<comment type="caution">
    <text evidence="4">The sequence shown here is derived from an EMBL/GenBank/DDBJ whole genome shotgun (WGS) entry which is preliminary data.</text>
</comment>
<dbReference type="InterPro" id="IPR036736">
    <property type="entry name" value="ACP-like_sf"/>
</dbReference>
<protein>
    <submittedName>
        <fullName evidence="4">Amino acid adenylation enzyme/thioester reductase family protein</fullName>
    </submittedName>
</protein>
<keyword evidence="2" id="KW-0597">Phosphoprotein</keyword>
<dbReference type="SUPFAM" id="SSF56801">
    <property type="entry name" value="Acetyl-CoA synthetase-like"/>
    <property type="match status" value="1"/>
</dbReference>
<dbReference type="InterPro" id="IPR025110">
    <property type="entry name" value="AMP-bd_C"/>
</dbReference>
<evidence type="ECO:0000313" key="5">
    <source>
        <dbReference type="Proteomes" id="UP000023464"/>
    </source>
</evidence>